<gene>
    <name evidence="2" type="ORF">As57867_003824</name>
</gene>
<accession>A0A6A4ZVP4</accession>
<protein>
    <recommendedName>
        <fullName evidence="3">Major facilitator superfamily (MFS) profile domain-containing protein</fullName>
    </recommendedName>
</protein>
<dbReference type="EMBL" id="VJMH01000766">
    <property type="protein sequence ID" value="KAF0714515.1"/>
    <property type="molecule type" value="Genomic_DNA"/>
</dbReference>
<dbReference type="SUPFAM" id="SSF103473">
    <property type="entry name" value="MFS general substrate transporter"/>
    <property type="match status" value="1"/>
</dbReference>
<evidence type="ECO:0000256" key="1">
    <source>
        <dbReference type="SAM" id="Phobius"/>
    </source>
</evidence>
<reference evidence="2" key="1">
    <citation type="submission" date="2019-06" db="EMBL/GenBank/DDBJ databases">
        <title>Genomics analysis of Aphanomyces spp. identifies a new class of oomycete effector associated with host adaptation.</title>
        <authorList>
            <person name="Gaulin E."/>
        </authorList>
    </citation>
    <scope>NUCLEOTIDE SEQUENCE</scope>
    <source>
        <strain evidence="2">CBS 578.67</strain>
    </source>
</reference>
<feature type="non-terminal residue" evidence="2">
    <location>
        <position position="1"/>
    </location>
</feature>
<feature type="transmembrane region" description="Helical" evidence="1">
    <location>
        <begin position="166"/>
        <end position="188"/>
    </location>
</feature>
<sequence>SRIVIRTPPPTYIVKGHDKHCVPKAKAVNSTLLDDEYLKVGRQQSYSYHVPYNFFRHDLVNYDIVAPTELDGTDVQYFQQVKALSLLQCIFSTDFLFLYVAFADSIIPVSNTVGRLVVPLLSDALIRVFNVNPAFARKTIFVVFLTIQVIFMAIEASANGVSYSTFRALGLTTVFASGGNLALLPCFITDIFGVYHAGTMYGLELSCWSIRAVVVGYGSANFHVTRESLGNQLQWIFVLSTVGFVTSHFIRTNSGDRFFHGYRMR</sequence>
<keyword evidence="1" id="KW-0472">Membrane</keyword>
<dbReference type="AlphaFoldDB" id="A0A6A4ZVP4"/>
<feature type="transmembrane region" description="Helical" evidence="1">
    <location>
        <begin position="232"/>
        <end position="250"/>
    </location>
</feature>
<organism evidence="2">
    <name type="scientific">Aphanomyces stellatus</name>
    <dbReference type="NCBI Taxonomy" id="120398"/>
    <lineage>
        <taxon>Eukaryota</taxon>
        <taxon>Sar</taxon>
        <taxon>Stramenopiles</taxon>
        <taxon>Oomycota</taxon>
        <taxon>Saprolegniomycetes</taxon>
        <taxon>Saprolegniales</taxon>
        <taxon>Verrucalvaceae</taxon>
        <taxon>Aphanomyces</taxon>
    </lineage>
</organism>
<name>A0A6A4ZVP4_9STRA</name>
<evidence type="ECO:0008006" key="3">
    <source>
        <dbReference type="Google" id="ProtNLM"/>
    </source>
</evidence>
<evidence type="ECO:0000313" key="2">
    <source>
        <dbReference type="EMBL" id="KAF0714515.1"/>
    </source>
</evidence>
<proteinExistence type="predicted"/>
<dbReference type="InterPro" id="IPR036259">
    <property type="entry name" value="MFS_trans_sf"/>
</dbReference>
<keyword evidence="1" id="KW-0812">Transmembrane</keyword>
<feature type="transmembrane region" description="Helical" evidence="1">
    <location>
        <begin position="135"/>
        <end position="154"/>
    </location>
</feature>
<keyword evidence="1" id="KW-1133">Transmembrane helix</keyword>
<dbReference type="OrthoDB" id="77478at2759"/>
<comment type="caution">
    <text evidence="2">The sequence shown here is derived from an EMBL/GenBank/DDBJ whole genome shotgun (WGS) entry which is preliminary data.</text>
</comment>